<dbReference type="InterPro" id="IPR008972">
    <property type="entry name" value="Cupredoxin"/>
</dbReference>
<organism evidence="2 3">
    <name type="scientific">Lysobacter capsici AZ78</name>
    <dbReference type="NCBI Taxonomy" id="1444315"/>
    <lineage>
        <taxon>Bacteria</taxon>
        <taxon>Pseudomonadati</taxon>
        <taxon>Pseudomonadota</taxon>
        <taxon>Gammaproteobacteria</taxon>
        <taxon>Lysobacterales</taxon>
        <taxon>Lysobacteraceae</taxon>
        <taxon>Lysobacter</taxon>
    </lineage>
</organism>
<name>A0A125TZH6_9GAMM</name>
<accession>A0A125TZH6</accession>
<gene>
    <name evidence="2" type="ORF">AZ78_5193</name>
</gene>
<dbReference type="EMBL" id="JAJA02000003">
    <property type="protein sequence ID" value="KWS02060.1"/>
    <property type="molecule type" value="Genomic_DNA"/>
</dbReference>
<dbReference type="AlphaFoldDB" id="A0A125TZH6"/>
<evidence type="ECO:0000313" key="2">
    <source>
        <dbReference type="EMBL" id="KWS02060.1"/>
    </source>
</evidence>
<keyword evidence="3" id="KW-1185">Reference proteome</keyword>
<dbReference type="Gene3D" id="2.60.40.420">
    <property type="entry name" value="Cupredoxins - blue copper proteins"/>
    <property type="match status" value="1"/>
</dbReference>
<reference evidence="2 3" key="1">
    <citation type="journal article" date="2014" name="Genome Announc.">
        <title>Draft Genome Sequence of Lysobacter capsici AZ78, a Bacterium Antagonistic to Plant-Pathogenic Oomycetes.</title>
        <authorList>
            <person name="Puopolo G."/>
            <person name="Sonego P."/>
            <person name="Engelen K."/>
            <person name="Pertot I."/>
        </authorList>
    </citation>
    <scope>NUCLEOTIDE SEQUENCE [LARGE SCALE GENOMIC DNA]</scope>
    <source>
        <strain evidence="2 3">AZ78</strain>
    </source>
</reference>
<evidence type="ECO:0000256" key="1">
    <source>
        <dbReference type="SAM" id="MobiDB-lite"/>
    </source>
</evidence>
<feature type="region of interest" description="Disordered" evidence="1">
    <location>
        <begin position="1"/>
        <end position="25"/>
    </location>
</feature>
<dbReference type="RefSeq" id="WP_235592315.1">
    <property type="nucleotide sequence ID" value="NZ_JAJA02000003.1"/>
</dbReference>
<proteinExistence type="predicted"/>
<protein>
    <submittedName>
        <fullName evidence="2">Uncharacterized protein</fullName>
    </submittedName>
</protein>
<evidence type="ECO:0000313" key="3">
    <source>
        <dbReference type="Proteomes" id="UP000023435"/>
    </source>
</evidence>
<dbReference type="Proteomes" id="UP000023435">
    <property type="component" value="Unassembled WGS sequence"/>
</dbReference>
<sequence>MASKKDSKKSAAAPEKQKKSGKKGDPAPIDIELTVAYVGFGGNAGLGQYFYSFAPDVVTVQGAGPVVITYKFEAQVPQRFQIISVLNSDAFKQIHKVRVAEDGRSVSMHNRNTVQTLIFFTVLVRDEESNDLRVISCDPQVGNDPRTVPPGIIKKRG</sequence>
<comment type="caution">
    <text evidence="2">The sequence shown here is derived from an EMBL/GenBank/DDBJ whole genome shotgun (WGS) entry which is preliminary data.</text>
</comment>